<evidence type="ECO:0000256" key="1">
    <source>
        <dbReference type="SAM" id="MobiDB-lite"/>
    </source>
</evidence>
<evidence type="ECO:0000313" key="4">
    <source>
        <dbReference type="Proteomes" id="UP000198937"/>
    </source>
</evidence>
<feature type="transmembrane region" description="Helical" evidence="2">
    <location>
        <begin position="394"/>
        <end position="417"/>
    </location>
</feature>
<name>A0A1C6UDM6_9ACTN</name>
<sequence length="867" mass="89474">MTGVVRRIRAHRGSFLLLAVLTLVVTAGVSGVPRFTARLSDEGLRQHLAAQPATQRDLSYTTVAAARPDAAYRSRQTELAARLDRMPPEVRHAVAHGWYLAETDPGRLAGPDLAARNLLVDLRLRAMPEVGRAAALVDGAWPPETPPAMPPETPPARRQPTPLALAVDVAERLNLRVGSRLTLAASSAERPLAGVELVVVGLFRPVDPADGTWDTLPPVLRVVQPEGEGKPFNVVGLVGAGGFDDRAAAGWPVRFSWRYRVAPDRIDVGDLDRTIDALAVLGRDAGTEAPLTQGLDLVLREFAAAAASARSLLAVVSAGMLATLAGLVVLTVGLAGRNRRAEFALIRARGGTRFAPARRCLAESALVVVPTAVLGGLLGSLVPTAPSGHHGGGSAGVALLLVAVAVTLALPLAALAVPAGTGGRRDLIRLSPSARRLTGEVLLLALALLGVLLLRRRGLAVGGVDPLLVSVPVLVAVAAAVWALRAYPWPLRLVSRLSAGTRGSVFFLGTARAGRAGVATPLVVVVVAVATAAFCAVVTAGIEAGRDRSTTRAVPADALVHGYRLAPETADELGRLAGVRAVTPVLAESGRTLARDAVGTTAGVGETAVLVVDGPGLVDAAARAGRAVPVPDALRTSGTATGAVPAVVSPAVAADLAGAGLDRSAFVEVQGERYEFRVADTVADFPLLRPGTERFVVLPWQTLPPRRYPPAPTGFLLAAEDPDVGALRRVGDAGQRRFQTSGTVTATTVPLPVTVSTWADLRAERAASGANGLLAFGFLGGAVGGTGLGLLAIVFTVLAGARDRGRLRSRLRTLGLSRRQWRGLLLVELVPLVGVAVLTGALVGALLPVLLTPVLGLSAFTDGGELS</sequence>
<dbReference type="EMBL" id="FMIA01000002">
    <property type="protein sequence ID" value="SCL52195.1"/>
    <property type="molecule type" value="Genomic_DNA"/>
</dbReference>
<dbReference type="AlphaFoldDB" id="A0A1C6UDM6"/>
<protein>
    <submittedName>
        <fullName evidence="3">Putative ABC transport system permease protein</fullName>
    </submittedName>
</protein>
<feature type="transmembrane region" description="Helical" evidence="2">
    <location>
        <begin position="821"/>
        <end position="847"/>
    </location>
</feature>
<feature type="transmembrane region" description="Helical" evidence="2">
    <location>
        <begin position="357"/>
        <end position="382"/>
    </location>
</feature>
<evidence type="ECO:0000313" key="3">
    <source>
        <dbReference type="EMBL" id="SCL52195.1"/>
    </source>
</evidence>
<keyword evidence="2" id="KW-0812">Transmembrane</keyword>
<keyword evidence="2" id="KW-0472">Membrane</keyword>
<feature type="transmembrane region" description="Helical" evidence="2">
    <location>
        <begin position="522"/>
        <end position="542"/>
    </location>
</feature>
<evidence type="ECO:0000256" key="2">
    <source>
        <dbReference type="SAM" id="Phobius"/>
    </source>
</evidence>
<feature type="region of interest" description="Disordered" evidence="1">
    <location>
        <begin position="139"/>
        <end position="159"/>
    </location>
</feature>
<dbReference type="Proteomes" id="UP000198937">
    <property type="component" value="Unassembled WGS sequence"/>
</dbReference>
<dbReference type="STRING" id="683228.GA0070617_2003"/>
<reference evidence="3 4" key="1">
    <citation type="submission" date="2016-06" db="EMBL/GenBank/DDBJ databases">
        <authorList>
            <person name="Kjaerup R.B."/>
            <person name="Dalgaard T.S."/>
            <person name="Juul-Madsen H.R."/>
        </authorList>
    </citation>
    <scope>NUCLEOTIDE SEQUENCE [LARGE SCALE GENOMIC DNA]</scope>
    <source>
        <strain evidence="3 4">DSM 45577</strain>
    </source>
</reference>
<dbReference type="OrthoDB" id="3276748at2"/>
<gene>
    <name evidence="3" type="ORF">GA0070617_2003</name>
</gene>
<dbReference type="RefSeq" id="WP_091435693.1">
    <property type="nucleotide sequence ID" value="NZ_BMMJ01000015.1"/>
</dbReference>
<feature type="transmembrane region" description="Helical" evidence="2">
    <location>
        <begin position="773"/>
        <end position="800"/>
    </location>
</feature>
<feature type="compositionally biased region" description="Pro residues" evidence="1">
    <location>
        <begin position="143"/>
        <end position="154"/>
    </location>
</feature>
<keyword evidence="2" id="KW-1133">Transmembrane helix</keyword>
<feature type="transmembrane region" description="Helical" evidence="2">
    <location>
        <begin position="312"/>
        <end position="336"/>
    </location>
</feature>
<keyword evidence="4" id="KW-1185">Reference proteome</keyword>
<accession>A0A1C6UDM6</accession>
<feature type="transmembrane region" description="Helical" evidence="2">
    <location>
        <begin position="467"/>
        <end position="487"/>
    </location>
</feature>
<proteinExistence type="predicted"/>
<feature type="transmembrane region" description="Helical" evidence="2">
    <location>
        <begin position="437"/>
        <end position="455"/>
    </location>
</feature>
<organism evidence="3 4">
    <name type="scientific">Micromonospora yangpuensis</name>
    <dbReference type="NCBI Taxonomy" id="683228"/>
    <lineage>
        <taxon>Bacteria</taxon>
        <taxon>Bacillati</taxon>
        <taxon>Actinomycetota</taxon>
        <taxon>Actinomycetes</taxon>
        <taxon>Micromonosporales</taxon>
        <taxon>Micromonosporaceae</taxon>
        <taxon>Micromonospora</taxon>
    </lineage>
</organism>